<evidence type="ECO:0000313" key="4">
    <source>
        <dbReference type="Proteomes" id="UP000004324"/>
    </source>
</evidence>
<feature type="domain" description="DOMON" evidence="2">
    <location>
        <begin position="723"/>
        <end position="757"/>
    </location>
</feature>
<dbReference type="Pfam" id="PF00754">
    <property type="entry name" value="F5_F8_type_C"/>
    <property type="match status" value="2"/>
</dbReference>
<dbReference type="OrthoDB" id="5480482at2"/>
<dbReference type="PROSITE" id="PS50022">
    <property type="entry name" value="FA58C_3"/>
    <property type="match status" value="1"/>
</dbReference>
<reference evidence="3 4" key="1">
    <citation type="journal article" date="2012" name="J. Bacteriol.">
        <title>Draft Genome Sequences for Two Metal-Reducing Pelosinus fermentans Strains Isolated from a Cr(VI)-Contaminated Site and for Type Strain R7.</title>
        <authorList>
            <person name="Brown S.D."/>
            <person name="Podar M."/>
            <person name="Klingeman D.M."/>
            <person name="Johnson C.M."/>
            <person name="Yang Z.K."/>
            <person name="Utturkar S.M."/>
            <person name="Land M.L."/>
            <person name="Mosher J.J."/>
            <person name="Hurt R.A.Jr."/>
            <person name="Phelps T.J."/>
            <person name="Palumbo A.V."/>
            <person name="Arkin A.P."/>
            <person name="Hazen T.C."/>
            <person name="Elias D.A."/>
        </authorList>
    </citation>
    <scope>NUCLEOTIDE SEQUENCE [LARGE SCALE GENOMIC DNA]</scope>
    <source>
        <strain evidence="3 4">B4</strain>
    </source>
</reference>
<proteinExistence type="predicted"/>
<dbReference type="Gene3D" id="2.60.40.3940">
    <property type="match status" value="1"/>
</dbReference>
<dbReference type="Proteomes" id="UP000004324">
    <property type="component" value="Unassembled WGS sequence"/>
</dbReference>
<dbReference type="AlphaFoldDB" id="I9LHP6"/>
<name>I9LHP6_9FIRM</name>
<sequence length="757" mass="80933">MPNLNNLLDYLETMPEIQTTDDVHADFINGYLKQLFSNDRMLAERGGQLGRNVVLNGPYSTEGAINALIKDTVTAGQVIVQESTLIAFAAGFNAKGARDYIQQILADITLGLTVANSQTIPLSYTADLCTGGTPISGGDYSTNVKANAFDNDNASAWGSSQIAAATNGAAYIGYIFTIATAIRKLRLYQPSATGAATSVKAQYSDDGTAWTTANIITVAIGENSITLPPSGSHKYWRLLCNNAQGAGCYWYVQEIEMYEALQTHYVYVTRDANGNLTVGSTKNKPRTVKPEVASVVPGHYTADVCEGGTAISGGDSGIYVAGRAFNNDGSATAWASYQSAANQLGAAYIGYNFGTPKSIRRVEILQSSIANNAVSSLKVEYSADGLTWNTAVTQGVGVSQNTIYVPAVGSYQYWRLLANNNLPSGSTWGVPEVEMAEYVELTVIEGQVDETIYTDNLCVGGAAIASGETAGYPKEYAFNSNQADNWGSEGGTSYTARQIGYDFGVARHIRLLTINTTTFANNAKIQRSTDGNAWNDVKTTALTPGINKIVLDASTPSRYWRVLGNSTTRIDGVTATSNTFQVAEITMHEISSDVNLYDPVKGIATHYDGSTWDTVTRVFIGEAVTDSAGNVVSCTPYPYNKTKVKALPGEDSDDVVTLGQFTALLTVDGWMLLPVNFNGKKVDFVVQWGRVPAGTTVTDATLPIKFPEACLLAVPVDLTNTTAVIPLGWSADSSTLTTVRFYSNTNAAQFAYIAIGY</sequence>
<dbReference type="InterPro" id="IPR005018">
    <property type="entry name" value="DOMON_domain"/>
</dbReference>
<dbReference type="SUPFAM" id="SSF49785">
    <property type="entry name" value="Galactose-binding domain-like"/>
    <property type="match status" value="3"/>
</dbReference>
<evidence type="ECO:0000259" key="1">
    <source>
        <dbReference type="PROSITE" id="PS50022"/>
    </source>
</evidence>
<dbReference type="RefSeq" id="WP_007931984.1">
    <property type="nucleotide sequence ID" value="NZ_AKVJ01000011.1"/>
</dbReference>
<comment type="caution">
    <text evidence="3">The sequence shown here is derived from an EMBL/GenBank/DDBJ whole genome shotgun (WGS) entry which is preliminary data.</text>
</comment>
<dbReference type="Gene3D" id="2.60.120.260">
    <property type="entry name" value="Galactose-binding domain-like"/>
    <property type="match status" value="3"/>
</dbReference>
<accession>I9LHP6</accession>
<dbReference type="EMBL" id="AKVJ01000011">
    <property type="protein sequence ID" value="EIW19901.1"/>
    <property type="molecule type" value="Genomic_DNA"/>
</dbReference>
<evidence type="ECO:0000259" key="2">
    <source>
        <dbReference type="PROSITE" id="PS50836"/>
    </source>
</evidence>
<gene>
    <name evidence="3" type="ORF">FB4_0152</name>
</gene>
<dbReference type="InterPro" id="IPR000421">
    <property type="entry name" value="FA58C"/>
</dbReference>
<dbReference type="PATRIC" id="fig|1149862.3.peg.1053"/>
<dbReference type="InterPro" id="IPR054075">
    <property type="entry name" value="Gp53-like_C"/>
</dbReference>
<dbReference type="InterPro" id="IPR008979">
    <property type="entry name" value="Galactose-bd-like_sf"/>
</dbReference>
<dbReference type="Pfam" id="PF21882">
    <property type="entry name" value="Gp53-like_C"/>
    <property type="match status" value="1"/>
</dbReference>
<keyword evidence="4" id="KW-1185">Reference proteome</keyword>
<evidence type="ECO:0000313" key="3">
    <source>
        <dbReference type="EMBL" id="EIW19901.1"/>
    </source>
</evidence>
<feature type="domain" description="F5/8 type C" evidence="1">
    <location>
        <begin position="292"/>
        <end position="390"/>
    </location>
</feature>
<protein>
    <submittedName>
        <fullName evidence="3">Coagulation factor 5/8 type domain protein</fullName>
    </submittedName>
</protein>
<dbReference type="PROSITE" id="PS50836">
    <property type="entry name" value="DOMON"/>
    <property type="match status" value="1"/>
</dbReference>
<organism evidence="3 4">
    <name type="scientific">Pelosinus fermentans B4</name>
    <dbReference type="NCBI Taxonomy" id="1149862"/>
    <lineage>
        <taxon>Bacteria</taxon>
        <taxon>Bacillati</taxon>
        <taxon>Bacillota</taxon>
        <taxon>Negativicutes</taxon>
        <taxon>Selenomonadales</taxon>
        <taxon>Sporomusaceae</taxon>
        <taxon>Pelosinus</taxon>
    </lineage>
</organism>